<dbReference type="AlphaFoldDB" id="A0A1R0H477"/>
<evidence type="ECO:0000313" key="2">
    <source>
        <dbReference type="Proteomes" id="UP000187455"/>
    </source>
</evidence>
<keyword evidence="2" id="KW-1185">Reference proteome</keyword>
<organism evidence="1 2">
    <name type="scientific">Smittium mucronatum</name>
    <dbReference type="NCBI Taxonomy" id="133383"/>
    <lineage>
        <taxon>Eukaryota</taxon>
        <taxon>Fungi</taxon>
        <taxon>Fungi incertae sedis</taxon>
        <taxon>Zoopagomycota</taxon>
        <taxon>Kickxellomycotina</taxon>
        <taxon>Harpellomycetes</taxon>
        <taxon>Harpellales</taxon>
        <taxon>Legeriomycetaceae</taxon>
        <taxon>Smittium</taxon>
    </lineage>
</organism>
<evidence type="ECO:0000313" key="1">
    <source>
        <dbReference type="EMBL" id="OLY83931.1"/>
    </source>
</evidence>
<protein>
    <submittedName>
        <fullName evidence="1">Uncharacterized protein</fullName>
    </submittedName>
</protein>
<proteinExistence type="predicted"/>
<dbReference type="EMBL" id="LSSL01000693">
    <property type="protein sequence ID" value="OLY83931.1"/>
    <property type="molecule type" value="Genomic_DNA"/>
</dbReference>
<sequence length="167" mass="18321">MYACANPNKNVMNIDTPNVTPNIKNIFFFPTTYWFDIFNGCSFSSSSTDTSPLLNPPYRVISSSKWSPSLSMPLLAPSSWYHLPPTPDVPVSHWPIDDRTFLFDFSLIGGSTLPDIILISINGSSLNTLWLVVCVSTHPVCTDLAHTITSGTISANNGNHINKSADK</sequence>
<comment type="caution">
    <text evidence="1">The sequence shown here is derived from an EMBL/GenBank/DDBJ whole genome shotgun (WGS) entry which is preliminary data.</text>
</comment>
<accession>A0A1R0H477</accession>
<gene>
    <name evidence="1" type="ORF">AYI68_g1916</name>
</gene>
<reference evidence="1 2" key="1">
    <citation type="journal article" date="2016" name="Mol. Biol. Evol.">
        <title>Genome-Wide Survey of Gut Fungi (Harpellales) Reveals the First Horizontally Transferred Ubiquitin Gene from a Mosquito Host.</title>
        <authorList>
            <person name="Wang Y."/>
            <person name="White M.M."/>
            <person name="Kvist S."/>
            <person name="Moncalvo J.M."/>
        </authorList>
    </citation>
    <scope>NUCLEOTIDE SEQUENCE [LARGE SCALE GENOMIC DNA]</scope>
    <source>
        <strain evidence="1 2">ALG-7-W6</strain>
    </source>
</reference>
<dbReference type="Proteomes" id="UP000187455">
    <property type="component" value="Unassembled WGS sequence"/>
</dbReference>
<name>A0A1R0H477_9FUNG</name>